<protein>
    <submittedName>
        <fullName evidence="2">Uncharacterized protein</fullName>
    </submittedName>
</protein>
<evidence type="ECO:0000313" key="2">
    <source>
        <dbReference type="EMBL" id="KAF6220077.1"/>
    </source>
</evidence>
<evidence type="ECO:0000256" key="1">
    <source>
        <dbReference type="SAM" id="Phobius"/>
    </source>
</evidence>
<name>A0A8H6CAU4_9LECA</name>
<keyword evidence="1" id="KW-0472">Membrane</keyword>
<keyword evidence="1" id="KW-0812">Transmembrane</keyword>
<accession>A0A8H6CAU4</accession>
<proteinExistence type="predicted"/>
<keyword evidence="1" id="KW-1133">Transmembrane helix</keyword>
<sequence>MDKEDQAADALTVVLLQNPPASALISVVAIVVASWANPVSRRASAAVIPGAAAGAGKGLADCGGKYSISCPGGGEYTIWGCGVGWAAAAGVDGARAADSLSSCTSAQQQQQHEEEQQSSLHVPWIWYCARMLLRLETAIVSAKMSQRENGQGWRRARTQQK</sequence>
<dbReference type="AlphaFoldDB" id="A0A8H6CAU4"/>
<organism evidence="2 3">
    <name type="scientific">Letharia lupina</name>
    <dbReference type="NCBI Taxonomy" id="560253"/>
    <lineage>
        <taxon>Eukaryota</taxon>
        <taxon>Fungi</taxon>
        <taxon>Dikarya</taxon>
        <taxon>Ascomycota</taxon>
        <taxon>Pezizomycotina</taxon>
        <taxon>Lecanoromycetes</taxon>
        <taxon>OSLEUM clade</taxon>
        <taxon>Lecanoromycetidae</taxon>
        <taxon>Lecanorales</taxon>
        <taxon>Lecanorineae</taxon>
        <taxon>Parmeliaceae</taxon>
        <taxon>Letharia</taxon>
    </lineage>
</organism>
<evidence type="ECO:0000313" key="3">
    <source>
        <dbReference type="Proteomes" id="UP000593566"/>
    </source>
</evidence>
<keyword evidence="3" id="KW-1185">Reference proteome</keyword>
<comment type="caution">
    <text evidence="2">The sequence shown here is derived from an EMBL/GenBank/DDBJ whole genome shotgun (WGS) entry which is preliminary data.</text>
</comment>
<dbReference type="Proteomes" id="UP000593566">
    <property type="component" value="Unassembled WGS sequence"/>
</dbReference>
<dbReference type="GeneID" id="59331619"/>
<feature type="transmembrane region" description="Helical" evidence="1">
    <location>
        <begin position="20"/>
        <end position="36"/>
    </location>
</feature>
<reference evidence="2 3" key="1">
    <citation type="journal article" date="2020" name="Genomics">
        <title>Complete, high-quality genomes from long-read metagenomic sequencing of two wolf lichen thalli reveals enigmatic genome architecture.</title>
        <authorList>
            <person name="McKenzie S.K."/>
            <person name="Walston R.F."/>
            <person name="Allen J.L."/>
        </authorList>
    </citation>
    <scope>NUCLEOTIDE SEQUENCE [LARGE SCALE GENOMIC DNA]</scope>
    <source>
        <strain evidence="2">WasteWater1</strain>
    </source>
</reference>
<gene>
    <name evidence="2" type="ORF">HO133_003208</name>
</gene>
<dbReference type="EMBL" id="JACCJB010000017">
    <property type="protein sequence ID" value="KAF6220077.1"/>
    <property type="molecule type" value="Genomic_DNA"/>
</dbReference>
<dbReference type="RefSeq" id="XP_037149512.1">
    <property type="nucleotide sequence ID" value="XM_037294131.1"/>
</dbReference>